<dbReference type="SMART" id="SM00014">
    <property type="entry name" value="acidPPc"/>
    <property type="match status" value="1"/>
</dbReference>
<protein>
    <submittedName>
        <fullName evidence="3">Phosphatase PAP2 family protein</fullName>
    </submittedName>
</protein>
<keyword evidence="4" id="KW-1185">Reference proteome</keyword>
<feature type="transmembrane region" description="Helical" evidence="1">
    <location>
        <begin position="116"/>
        <end position="137"/>
    </location>
</feature>
<gene>
    <name evidence="3" type="ORF">FK531_05930</name>
</gene>
<dbReference type="AlphaFoldDB" id="A0A541BPU8"/>
<organism evidence="3 4">
    <name type="scientific">Rhodococcus spelaei</name>
    <dbReference type="NCBI Taxonomy" id="2546320"/>
    <lineage>
        <taxon>Bacteria</taxon>
        <taxon>Bacillati</taxon>
        <taxon>Actinomycetota</taxon>
        <taxon>Actinomycetes</taxon>
        <taxon>Mycobacteriales</taxon>
        <taxon>Nocardiaceae</taxon>
        <taxon>Rhodococcus</taxon>
    </lineage>
</organism>
<dbReference type="OrthoDB" id="5289372at2"/>
<dbReference type="PANTHER" id="PTHR14969:SF13">
    <property type="entry name" value="AT30094P"/>
    <property type="match status" value="1"/>
</dbReference>
<evidence type="ECO:0000313" key="4">
    <source>
        <dbReference type="Proteomes" id="UP000316256"/>
    </source>
</evidence>
<keyword evidence="1" id="KW-0812">Transmembrane</keyword>
<proteinExistence type="predicted"/>
<dbReference type="PANTHER" id="PTHR14969">
    <property type="entry name" value="SPHINGOSINE-1-PHOSPHATE PHOSPHOHYDROLASE"/>
    <property type="match status" value="1"/>
</dbReference>
<dbReference type="EMBL" id="VIGH01000002">
    <property type="protein sequence ID" value="TQF74359.1"/>
    <property type="molecule type" value="Genomic_DNA"/>
</dbReference>
<evidence type="ECO:0000256" key="1">
    <source>
        <dbReference type="SAM" id="Phobius"/>
    </source>
</evidence>
<accession>A0A541BPU8</accession>
<feature type="transmembrane region" description="Helical" evidence="1">
    <location>
        <begin position="86"/>
        <end position="109"/>
    </location>
</feature>
<keyword evidence="1" id="KW-0472">Membrane</keyword>
<dbReference type="SUPFAM" id="SSF48317">
    <property type="entry name" value="Acid phosphatase/Vanadium-dependent haloperoxidase"/>
    <property type="match status" value="1"/>
</dbReference>
<evidence type="ECO:0000259" key="2">
    <source>
        <dbReference type="SMART" id="SM00014"/>
    </source>
</evidence>
<reference evidence="3 4" key="1">
    <citation type="submission" date="2019-06" db="EMBL/GenBank/DDBJ databases">
        <title>Rhodococcus spaelei sp. nov., isolated from a cave.</title>
        <authorList>
            <person name="Lee S.D."/>
        </authorList>
    </citation>
    <scope>NUCLEOTIDE SEQUENCE [LARGE SCALE GENOMIC DNA]</scope>
    <source>
        <strain evidence="3 4">C9-5</strain>
    </source>
</reference>
<feature type="domain" description="Phosphatidic acid phosphatase type 2/haloperoxidase" evidence="2">
    <location>
        <begin position="45"/>
        <end position="158"/>
    </location>
</feature>
<feature type="transmembrane region" description="Helical" evidence="1">
    <location>
        <begin position="143"/>
        <end position="161"/>
    </location>
</feature>
<name>A0A541BPU8_9NOCA</name>
<sequence>MLRIRTPWLTDVVTVVTDLGGTLVSWVITAAVAVALLVRRHPREAELVVGAMLSGLLVMNGLKLLFGRERPPIPERLVDEATHSFPSGHAMMSAILVCVVGAALVRVLGPRARNPVIFGLLALWTVAVGLSRVYLGAHWLTDVLAGWVFGAVWAALWIWGVSRFGSRGRKSGESVAE</sequence>
<dbReference type="CDD" id="cd03392">
    <property type="entry name" value="PAP2_like_2"/>
    <property type="match status" value="1"/>
</dbReference>
<feature type="transmembrane region" description="Helical" evidence="1">
    <location>
        <begin position="45"/>
        <end position="66"/>
    </location>
</feature>
<dbReference type="Gene3D" id="1.20.144.10">
    <property type="entry name" value="Phosphatidic acid phosphatase type 2/haloperoxidase"/>
    <property type="match status" value="2"/>
</dbReference>
<dbReference type="Pfam" id="PF01569">
    <property type="entry name" value="PAP2"/>
    <property type="match status" value="1"/>
</dbReference>
<dbReference type="InterPro" id="IPR036938">
    <property type="entry name" value="PAP2/HPO_sf"/>
</dbReference>
<dbReference type="Proteomes" id="UP000316256">
    <property type="component" value="Unassembled WGS sequence"/>
</dbReference>
<evidence type="ECO:0000313" key="3">
    <source>
        <dbReference type="EMBL" id="TQF74359.1"/>
    </source>
</evidence>
<comment type="caution">
    <text evidence="3">The sequence shown here is derived from an EMBL/GenBank/DDBJ whole genome shotgun (WGS) entry which is preliminary data.</text>
</comment>
<feature type="transmembrane region" description="Helical" evidence="1">
    <location>
        <begin position="20"/>
        <end position="38"/>
    </location>
</feature>
<dbReference type="InterPro" id="IPR000326">
    <property type="entry name" value="PAP2/HPO"/>
</dbReference>
<keyword evidence="1" id="KW-1133">Transmembrane helix</keyword>